<evidence type="ECO:0000256" key="8">
    <source>
        <dbReference type="ARBA" id="ARBA00022692"/>
    </source>
</evidence>
<dbReference type="PANTHER" id="PTHR21142:SF2">
    <property type="entry name" value="BETA-SARCOGLYCAN"/>
    <property type="match status" value="1"/>
</dbReference>
<evidence type="ECO:0000256" key="16">
    <source>
        <dbReference type="SAM" id="Phobius"/>
    </source>
</evidence>
<dbReference type="PANTHER" id="PTHR21142">
    <property type="entry name" value="SARCOGLYCANS"/>
    <property type="match status" value="1"/>
</dbReference>
<dbReference type="OrthoDB" id="5843723at2759"/>
<evidence type="ECO:0000256" key="1">
    <source>
        <dbReference type="ARBA" id="ARBA00002860"/>
    </source>
</evidence>
<evidence type="ECO:0000256" key="7">
    <source>
        <dbReference type="ARBA" id="ARBA00022490"/>
    </source>
</evidence>
<evidence type="ECO:0000256" key="3">
    <source>
        <dbReference type="ARBA" id="ARBA00004274"/>
    </source>
</evidence>
<comment type="similarity">
    <text evidence="4">Belongs to the sarcoglycan beta/delta/gamma/zeta family.</text>
</comment>
<evidence type="ECO:0000313" key="18">
    <source>
        <dbReference type="Proteomes" id="UP000242188"/>
    </source>
</evidence>
<dbReference type="GO" id="GO:0016012">
    <property type="term" value="C:sarcoglycan complex"/>
    <property type="evidence" value="ECO:0007669"/>
    <property type="project" value="InterPro"/>
</dbReference>
<dbReference type="GO" id="GO:0005856">
    <property type="term" value="C:cytoskeleton"/>
    <property type="evidence" value="ECO:0007669"/>
    <property type="project" value="UniProtKB-SubCell"/>
</dbReference>
<comment type="subcellular location">
    <subcellularLocation>
        <location evidence="3">Cell membrane</location>
        <location evidence="3">Sarcolemma</location>
        <topology evidence="3">Single-pass type II membrane protein</topology>
    </subcellularLocation>
    <subcellularLocation>
        <location evidence="2">Cytoplasm</location>
        <location evidence="2">Cytoskeleton</location>
    </subcellularLocation>
</comment>
<comment type="function">
    <text evidence="1">Component of the sarcoglycan complex, a subcomplex of the dystrophin-glycoprotein complex which forms a link between the F-actin cytoskeleton and the extracellular matrix.</text>
</comment>
<keyword evidence="13" id="KW-0325">Glycoprotein</keyword>
<evidence type="ECO:0000256" key="9">
    <source>
        <dbReference type="ARBA" id="ARBA00022968"/>
    </source>
</evidence>
<evidence type="ECO:0000256" key="15">
    <source>
        <dbReference type="ARBA" id="ARBA00026041"/>
    </source>
</evidence>
<protein>
    <recommendedName>
        <fullName evidence="5">Beta-sarcoglycan</fullName>
    </recommendedName>
</protein>
<keyword evidence="10 16" id="KW-1133">Transmembrane helix</keyword>
<accession>A0A210Q977</accession>
<evidence type="ECO:0000256" key="10">
    <source>
        <dbReference type="ARBA" id="ARBA00022989"/>
    </source>
</evidence>
<dbReference type="GO" id="GO:0042383">
    <property type="term" value="C:sarcolemma"/>
    <property type="evidence" value="ECO:0007669"/>
    <property type="project" value="UniProtKB-SubCell"/>
</dbReference>
<evidence type="ECO:0000256" key="5">
    <source>
        <dbReference type="ARBA" id="ARBA00015329"/>
    </source>
</evidence>
<keyword evidence="18" id="KW-1185">Reference proteome</keyword>
<evidence type="ECO:0000256" key="6">
    <source>
        <dbReference type="ARBA" id="ARBA00022475"/>
    </source>
</evidence>
<sequence length="322" mass="34901">MDPYERGDASNMSMREKSTLKRRINREHNSNFRAGYININEPYLHKTGIRGRKRYFLYCVMTFLILLACANALLTAGIMYALKFSYFGVQSLEFIPESRLLRFLSDTTLSTVQIFDGFLGGRRNSSLVIQNHNGPVVFTADTDQGLHSKALKVELQPGSAEVTSVENFKVGSLDTGKMLLSTGLQAVQEWTSVASPGVNIHAPVVEVPVLESVPGVDGLNIESYKNTEIKGMEGLELSSLGKVYVITNNITLHSTDGSIIMDADKGVYLDSNLPRAIVPSSSSTTNAYKVCVCASSGRVFAVQVTGPGVGCGDADPDNDPCA</sequence>
<keyword evidence="9" id="KW-0735">Signal-anchor</keyword>
<dbReference type="EMBL" id="NEDP02004526">
    <property type="protein sequence ID" value="OWF45286.1"/>
    <property type="molecule type" value="Genomic_DNA"/>
</dbReference>
<keyword evidence="14" id="KW-0206">Cytoskeleton</keyword>
<proteinExistence type="inferred from homology"/>
<dbReference type="Proteomes" id="UP000242188">
    <property type="component" value="Unassembled WGS sequence"/>
</dbReference>
<evidence type="ECO:0000313" key="17">
    <source>
        <dbReference type="EMBL" id="OWF45286.1"/>
    </source>
</evidence>
<comment type="subunit">
    <text evidence="15">Cross-link to form 2 major subcomplexes: one consisting of SGCB, SGCD and SGCG and the other consisting of SGCB and SGCD. The association between SGCB and SGCG is particularly strong while SGCA is loosely associated with the other sarcoglycans.</text>
</comment>
<dbReference type="InterPro" id="IPR027659">
    <property type="entry name" value="Sgcb"/>
</dbReference>
<dbReference type="Pfam" id="PF04790">
    <property type="entry name" value="Sarcoglycan_1"/>
    <property type="match status" value="1"/>
</dbReference>
<keyword evidence="8 16" id="KW-0812">Transmembrane</keyword>
<evidence type="ECO:0000256" key="14">
    <source>
        <dbReference type="ARBA" id="ARBA00023212"/>
    </source>
</evidence>
<evidence type="ECO:0000256" key="11">
    <source>
        <dbReference type="ARBA" id="ARBA00023136"/>
    </source>
</evidence>
<keyword evidence="12" id="KW-1015">Disulfide bond</keyword>
<organism evidence="17 18">
    <name type="scientific">Mizuhopecten yessoensis</name>
    <name type="common">Japanese scallop</name>
    <name type="synonym">Patinopecten yessoensis</name>
    <dbReference type="NCBI Taxonomy" id="6573"/>
    <lineage>
        <taxon>Eukaryota</taxon>
        <taxon>Metazoa</taxon>
        <taxon>Spiralia</taxon>
        <taxon>Lophotrochozoa</taxon>
        <taxon>Mollusca</taxon>
        <taxon>Bivalvia</taxon>
        <taxon>Autobranchia</taxon>
        <taxon>Pteriomorphia</taxon>
        <taxon>Pectinida</taxon>
        <taxon>Pectinoidea</taxon>
        <taxon>Pectinidae</taxon>
        <taxon>Mizuhopecten</taxon>
    </lineage>
</organism>
<reference evidence="17 18" key="1">
    <citation type="journal article" date="2017" name="Nat. Ecol. Evol.">
        <title>Scallop genome provides insights into evolution of bilaterian karyotype and development.</title>
        <authorList>
            <person name="Wang S."/>
            <person name="Zhang J."/>
            <person name="Jiao W."/>
            <person name="Li J."/>
            <person name="Xun X."/>
            <person name="Sun Y."/>
            <person name="Guo X."/>
            <person name="Huan P."/>
            <person name="Dong B."/>
            <person name="Zhang L."/>
            <person name="Hu X."/>
            <person name="Sun X."/>
            <person name="Wang J."/>
            <person name="Zhao C."/>
            <person name="Wang Y."/>
            <person name="Wang D."/>
            <person name="Huang X."/>
            <person name="Wang R."/>
            <person name="Lv J."/>
            <person name="Li Y."/>
            <person name="Zhang Z."/>
            <person name="Liu B."/>
            <person name="Lu W."/>
            <person name="Hui Y."/>
            <person name="Liang J."/>
            <person name="Zhou Z."/>
            <person name="Hou R."/>
            <person name="Li X."/>
            <person name="Liu Y."/>
            <person name="Li H."/>
            <person name="Ning X."/>
            <person name="Lin Y."/>
            <person name="Zhao L."/>
            <person name="Xing Q."/>
            <person name="Dou J."/>
            <person name="Li Y."/>
            <person name="Mao J."/>
            <person name="Guo H."/>
            <person name="Dou H."/>
            <person name="Li T."/>
            <person name="Mu C."/>
            <person name="Jiang W."/>
            <person name="Fu Q."/>
            <person name="Fu X."/>
            <person name="Miao Y."/>
            <person name="Liu J."/>
            <person name="Yu Q."/>
            <person name="Li R."/>
            <person name="Liao H."/>
            <person name="Li X."/>
            <person name="Kong Y."/>
            <person name="Jiang Z."/>
            <person name="Chourrout D."/>
            <person name="Li R."/>
            <person name="Bao Z."/>
        </authorList>
    </citation>
    <scope>NUCLEOTIDE SEQUENCE [LARGE SCALE GENOMIC DNA]</scope>
    <source>
        <strain evidence="17 18">PY_sf001</strain>
    </source>
</reference>
<dbReference type="GO" id="GO:0007517">
    <property type="term" value="P:muscle organ development"/>
    <property type="evidence" value="ECO:0007669"/>
    <property type="project" value="InterPro"/>
</dbReference>
<dbReference type="InterPro" id="IPR006875">
    <property type="entry name" value="Sarcoglycan"/>
</dbReference>
<dbReference type="STRING" id="6573.A0A210Q977"/>
<name>A0A210Q977_MIZYE</name>
<keyword evidence="11 16" id="KW-0472">Membrane</keyword>
<comment type="caution">
    <text evidence="17">The sequence shown here is derived from an EMBL/GenBank/DDBJ whole genome shotgun (WGS) entry which is preliminary data.</text>
</comment>
<keyword evidence="7" id="KW-0963">Cytoplasm</keyword>
<dbReference type="AlphaFoldDB" id="A0A210Q977"/>
<feature type="transmembrane region" description="Helical" evidence="16">
    <location>
        <begin position="55"/>
        <end position="82"/>
    </location>
</feature>
<evidence type="ECO:0000256" key="13">
    <source>
        <dbReference type="ARBA" id="ARBA00023180"/>
    </source>
</evidence>
<gene>
    <name evidence="17" type="ORF">KP79_PYT12733</name>
</gene>
<evidence type="ECO:0000256" key="2">
    <source>
        <dbReference type="ARBA" id="ARBA00004245"/>
    </source>
</evidence>
<keyword evidence="6" id="KW-1003">Cell membrane</keyword>
<evidence type="ECO:0000256" key="4">
    <source>
        <dbReference type="ARBA" id="ARBA00007574"/>
    </source>
</evidence>
<evidence type="ECO:0000256" key="12">
    <source>
        <dbReference type="ARBA" id="ARBA00023157"/>
    </source>
</evidence>